<dbReference type="EMBL" id="SNRW01016919">
    <property type="protein sequence ID" value="KAA6368868.1"/>
    <property type="molecule type" value="Genomic_DNA"/>
</dbReference>
<feature type="non-terminal residue" evidence="1">
    <location>
        <position position="1"/>
    </location>
</feature>
<gene>
    <name evidence="1" type="ORF">EZS28_035605</name>
</gene>
<dbReference type="AlphaFoldDB" id="A0A5J4UE49"/>
<organism evidence="1 2">
    <name type="scientific">Streblomastix strix</name>
    <dbReference type="NCBI Taxonomy" id="222440"/>
    <lineage>
        <taxon>Eukaryota</taxon>
        <taxon>Metamonada</taxon>
        <taxon>Preaxostyla</taxon>
        <taxon>Oxymonadida</taxon>
        <taxon>Streblomastigidae</taxon>
        <taxon>Streblomastix</taxon>
    </lineage>
</organism>
<proteinExistence type="predicted"/>
<protein>
    <submittedName>
        <fullName evidence="1">Uncharacterized protein</fullName>
    </submittedName>
</protein>
<evidence type="ECO:0000313" key="2">
    <source>
        <dbReference type="Proteomes" id="UP000324800"/>
    </source>
</evidence>
<sequence length="21" mass="2421">TLCYLLKTHQTSERTAVPEVM</sequence>
<reference evidence="1 2" key="1">
    <citation type="submission" date="2019-03" db="EMBL/GenBank/DDBJ databases">
        <title>Single cell metagenomics reveals metabolic interactions within the superorganism composed of flagellate Streblomastix strix and complex community of Bacteroidetes bacteria on its surface.</title>
        <authorList>
            <person name="Treitli S.C."/>
            <person name="Kolisko M."/>
            <person name="Husnik F."/>
            <person name="Keeling P."/>
            <person name="Hampl V."/>
        </authorList>
    </citation>
    <scope>NUCLEOTIDE SEQUENCE [LARGE SCALE GENOMIC DNA]</scope>
    <source>
        <strain evidence="1">ST1C</strain>
    </source>
</reference>
<name>A0A5J4UE49_9EUKA</name>
<evidence type="ECO:0000313" key="1">
    <source>
        <dbReference type="EMBL" id="KAA6368868.1"/>
    </source>
</evidence>
<dbReference type="Proteomes" id="UP000324800">
    <property type="component" value="Unassembled WGS sequence"/>
</dbReference>
<accession>A0A5J4UE49</accession>
<comment type="caution">
    <text evidence="1">The sequence shown here is derived from an EMBL/GenBank/DDBJ whole genome shotgun (WGS) entry which is preliminary data.</text>
</comment>